<gene>
    <name evidence="1" type="ORF">B8W67_14040</name>
</gene>
<proteinExistence type="predicted"/>
<reference evidence="1 2" key="1">
    <citation type="submission" date="2017-04" db="EMBL/GenBank/DDBJ databases">
        <title>The new phylogeny of genus Mycobacterium.</title>
        <authorList>
            <person name="Tortoli E."/>
            <person name="Trovato A."/>
            <person name="Cirillo D.M."/>
        </authorList>
    </citation>
    <scope>NUCLEOTIDE SEQUENCE [LARGE SCALE GENOMIC DNA]</scope>
    <source>
        <strain evidence="1 2">KCTC 19819</strain>
    </source>
</reference>
<evidence type="ECO:0000313" key="1">
    <source>
        <dbReference type="EMBL" id="OSC32834.1"/>
    </source>
</evidence>
<sequence>MTDTAVHTVSGLGIAAADHHIEVRENFAADRFYARCTCGWSALDVIHPDTAARVGREHVDKIADVDKRVAGRHRDGHHAVVVAAGGRITVACSCEGFRITEKKADQVVAAWGRHLDACPPAEQATAAGKRARRCPTPGKVGFNSRRSAEKGLERFWRTFRGKKAPVRCYKCPCGRWHHTSKPKAAGVPR</sequence>
<dbReference type="AlphaFoldDB" id="A0A7I7SD62"/>
<dbReference type="RefSeq" id="WP_085304565.1">
    <property type="nucleotide sequence ID" value="NZ_AP022594.1"/>
</dbReference>
<name>A0A7I7SD62_9MYCO</name>
<evidence type="ECO:0000313" key="2">
    <source>
        <dbReference type="Proteomes" id="UP000193577"/>
    </source>
</evidence>
<keyword evidence="2" id="KW-1185">Reference proteome</keyword>
<comment type="caution">
    <text evidence="1">The sequence shown here is derived from an EMBL/GenBank/DDBJ whole genome shotgun (WGS) entry which is preliminary data.</text>
</comment>
<dbReference type="Proteomes" id="UP000193577">
    <property type="component" value="Unassembled WGS sequence"/>
</dbReference>
<dbReference type="OrthoDB" id="4379334at2"/>
<dbReference type="EMBL" id="NCXO01000032">
    <property type="protein sequence ID" value="OSC32834.1"/>
    <property type="molecule type" value="Genomic_DNA"/>
</dbReference>
<protein>
    <submittedName>
        <fullName evidence="1">Uncharacterized protein</fullName>
    </submittedName>
</protein>
<accession>A0A7I7SD62</accession>
<organism evidence="1 2">
    <name type="scientific">Mycolicibacillus koreensis</name>
    <dbReference type="NCBI Taxonomy" id="1069220"/>
    <lineage>
        <taxon>Bacteria</taxon>
        <taxon>Bacillati</taxon>
        <taxon>Actinomycetota</taxon>
        <taxon>Actinomycetes</taxon>
        <taxon>Mycobacteriales</taxon>
        <taxon>Mycobacteriaceae</taxon>
        <taxon>Mycolicibacillus</taxon>
    </lineage>
</organism>